<comment type="caution">
    <text evidence="2">The sequence shown here is derived from an EMBL/GenBank/DDBJ whole genome shotgun (WGS) entry which is preliminary data.</text>
</comment>
<evidence type="ECO:0000313" key="2">
    <source>
        <dbReference type="EMBL" id="OJH34488.1"/>
    </source>
</evidence>
<organism evidence="2 3">
    <name type="scientific">Cystobacter ferrugineus</name>
    <dbReference type="NCBI Taxonomy" id="83449"/>
    <lineage>
        <taxon>Bacteria</taxon>
        <taxon>Pseudomonadati</taxon>
        <taxon>Myxococcota</taxon>
        <taxon>Myxococcia</taxon>
        <taxon>Myxococcales</taxon>
        <taxon>Cystobacterineae</taxon>
        <taxon>Archangiaceae</taxon>
        <taxon>Cystobacter</taxon>
    </lineage>
</organism>
<dbReference type="Proteomes" id="UP000182229">
    <property type="component" value="Unassembled WGS sequence"/>
</dbReference>
<evidence type="ECO:0008006" key="4">
    <source>
        <dbReference type="Google" id="ProtNLM"/>
    </source>
</evidence>
<accession>A0A1L9AWU6</accession>
<sequence length="316" mass="33498">MRRALALVVLGGLLAACTAPKPSNVEAPGAAAASRYAPAEGVPGCRLYGEPQGVGRVPLVLAEMSGLAASVRHPGVLWSHNDSGNAFQVFAIDESGKLLATLTLTGADPEGMDLEDIALGPCAPGDARTCVYLADTGDNFERRDQVRLLRFPEPEQVADATLAVEVLPFTWSDRPHDCESLVIEPGTGRPVLITKEGDSLGEVFALEGLAPGMVARASHLGTLRSPGNADRRTTAAALHPSGQRLLLRTYTRVWEVRRPGASRMEELLQGPVVEVPGASQAQSEAITWLPGDGGADRSYLIGSEFAGQRLYRVDCR</sequence>
<dbReference type="AlphaFoldDB" id="A0A1L9AWU6"/>
<proteinExistence type="predicted"/>
<dbReference type="SUPFAM" id="SSF50956">
    <property type="entry name" value="Thermostable phytase (3-phytase)"/>
    <property type="match status" value="1"/>
</dbReference>
<keyword evidence="1" id="KW-0732">Signal</keyword>
<gene>
    <name evidence="2" type="ORF">BON30_42495</name>
</gene>
<protein>
    <recommendedName>
        <fullName evidence="4">Lipoprotein</fullName>
    </recommendedName>
</protein>
<name>A0A1L9AWU6_9BACT</name>
<dbReference type="RefSeq" id="WP_071904319.1">
    <property type="nucleotide sequence ID" value="NZ_MPIN01000018.1"/>
</dbReference>
<dbReference type="STRING" id="83449.BON30_42495"/>
<dbReference type="OrthoDB" id="9801244at2"/>
<feature type="signal peptide" evidence="1">
    <location>
        <begin position="1"/>
        <end position="18"/>
    </location>
</feature>
<dbReference type="EMBL" id="MPIN01000018">
    <property type="protein sequence ID" value="OJH34488.1"/>
    <property type="molecule type" value="Genomic_DNA"/>
</dbReference>
<evidence type="ECO:0000313" key="3">
    <source>
        <dbReference type="Proteomes" id="UP000182229"/>
    </source>
</evidence>
<reference evidence="3" key="1">
    <citation type="submission" date="2016-11" db="EMBL/GenBank/DDBJ databases">
        <authorList>
            <person name="Shukria A."/>
            <person name="Stevens D.C."/>
        </authorList>
    </citation>
    <scope>NUCLEOTIDE SEQUENCE [LARGE SCALE GENOMIC DNA]</scope>
    <source>
        <strain evidence="3">Cbfe23</strain>
    </source>
</reference>
<dbReference type="PROSITE" id="PS51257">
    <property type="entry name" value="PROKAR_LIPOPROTEIN"/>
    <property type="match status" value="1"/>
</dbReference>
<keyword evidence="3" id="KW-1185">Reference proteome</keyword>
<evidence type="ECO:0000256" key="1">
    <source>
        <dbReference type="SAM" id="SignalP"/>
    </source>
</evidence>
<feature type="chain" id="PRO_5013154632" description="Lipoprotein" evidence="1">
    <location>
        <begin position="19"/>
        <end position="316"/>
    </location>
</feature>
<reference evidence="2 3" key="2">
    <citation type="submission" date="2016-12" db="EMBL/GenBank/DDBJ databases">
        <title>Draft Genome Sequence of Cystobacter ferrugineus Strain Cbfe23.</title>
        <authorList>
            <person name="Akbar S."/>
            <person name="Dowd S.E."/>
            <person name="Stevens D.C."/>
        </authorList>
    </citation>
    <scope>NUCLEOTIDE SEQUENCE [LARGE SCALE GENOMIC DNA]</scope>
    <source>
        <strain evidence="2 3">Cbfe23</strain>
    </source>
</reference>